<evidence type="ECO:0000313" key="2">
    <source>
        <dbReference type="Proteomes" id="UP001163821"/>
    </source>
</evidence>
<dbReference type="EMBL" id="JAPAAF010000025">
    <property type="protein sequence ID" value="MCW0483949.1"/>
    <property type="molecule type" value="Genomic_DNA"/>
</dbReference>
<reference evidence="1" key="1">
    <citation type="submission" date="2022-10" db="EMBL/GenBank/DDBJ databases">
        <title>Gaoshiqiia sediminis gen. nov., sp. nov., isolated from coastal sediment.</title>
        <authorList>
            <person name="Yu W.X."/>
            <person name="Mu D.S."/>
            <person name="Du J.Z."/>
            <person name="Liang Y.Q."/>
        </authorList>
    </citation>
    <scope>NUCLEOTIDE SEQUENCE</scope>
    <source>
        <strain evidence="1">A06</strain>
    </source>
</reference>
<dbReference type="Proteomes" id="UP001163821">
    <property type="component" value="Unassembled WGS sequence"/>
</dbReference>
<keyword evidence="2" id="KW-1185">Reference proteome</keyword>
<gene>
    <name evidence="1" type="ORF">N2K84_14495</name>
</gene>
<evidence type="ECO:0000313" key="1">
    <source>
        <dbReference type="EMBL" id="MCW0483949.1"/>
    </source>
</evidence>
<sequence length="277" mass="29988">MNKKLIYSMLVAATILVACDPAEDRDVMSGAITAADLDISATPQLVEGKNSNYVELNSDGVGCLTSWDYGNGITTKTKSTVQLVLKGANEIIFTGLNGDGTTITKTLTVQVDTLINVPEEWGLLCGSGEKKWVWDETANAVWGNGGYMGCDSPCWWTNDKASMDENDPDYGANGFMLFSVKGAKLTKSNETGSNTMSGSFTFDMTQKTMAGDAVWAKGKLFTKNVTVLAGKQPNHGNAPVYEYDILKLTEDKMSLAWPEPGSGSWGTAWFWMFRSAD</sequence>
<dbReference type="PROSITE" id="PS51257">
    <property type="entry name" value="PROKAR_LIPOPROTEIN"/>
    <property type="match status" value="1"/>
</dbReference>
<dbReference type="AlphaFoldDB" id="A0AA42C7V6"/>
<dbReference type="RefSeq" id="WP_282592541.1">
    <property type="nucleotide sequence ID" value="NZ_JAPAAF010000025.1"/>
</dbReference>
<proteinExistence type="predicted"/>
<name>A0AA42C7V6_9BACT</name>
<protein>
    <recommendedName>
        <fullName evidence="3">PKD domain-containing protein</fullName>
    </recommendedName>
</protein>
<organism evidence="1 2">
    <name type="scientific">Gaoshiqia sediminis</name>
    <dbReference type="NCBI Taxonomy" id="2986998"/>
    <lineage>
        <taxon>Bacteria</taxon>
        <taxon>Pseudomonadati</taxon>
        <taxon>Bacteroidota</taxon>
        <taxon>Bacteroidia</taxon>
        <taxon>Marinilabiliales</taxon>
        <taxon>Prolixibacteraceae</taxon>
        <taxon>Gaoshiqia</taxon>
    </lineage>
</organism>
<comment type="caution">
    <text evidence="1">The sequence shown here is derived from an EMBL/GenBank/DDBJ whole genome shotgun (WGS) entry which is preliminary data.</text>
</comment>
<evidence type="ECO:0008006" key="3">
    <source>
        <dbReference type="Google" id="ProtNLM"/>
    </source>
</evidence>
<accession>A0AA42C7V6</accession>